<sequence>MISQPQGVGLAGNRQYAQKIFGCPELGFDPCIRGADIIFINGHRAKKVIDVSVDQCCFVRNLQRPIHIRAGLHSTAFRVRQNQRPIKRTTFLRIVLPV</sequence>
<dbReference type="EMBL" id="CM000833">
    <property type="protein sequence ID" value="EET03546.1"/>
    <property type="molecule type" value="Genomic_DNA"/>
</dbReference>
<reference evidence="1" key="1">
    <citation type="submission" date="2009-05" db="EMBL/GenBank/DDBJ databases">
        <authorList>
            <person name="Harkins D.M."/>
            <person name="DeShazer D."/>
            <person name="Woods D.E."/>
            <person name="Brinkac L.M."/>
            <person name="Brown K.A."/>
            <person name="Hung G.C."/>
            <person name="Tuanyok A."/>
            <person name="Zhang B."/>
            <person name="Nierman W.C."/>
        </authorList>
    </citation>
    <scope>NUCLEOTIDE SEQUENCE [LARGE SCALE GENOMIC DNA]</scope>
    <source>
        <strain evidence="1">1710a</strain>
    </source>
</reference>
<dbReference type="HOGENOM" id="CLU_2328377_0_0_4"/>
<protein>
    <submittedName>
        <fullName evidence="1">Uncharacterized protein</fullName>
    </submittedName>
</protein>
<evidence type="ECO:0000313" key="1">
    <source>
        <dbReference type="EMBL" id="EET03546.1"/>
    </source>
</evidence>
<proteinExistence type="predicted"/>
<dbReference type="Proteomes" id="UP000001812">
    <property type="component" value="Chromosome II"/>
</dbReference>
<organism evidence="1">
    <name type="scientific">Burkholderia pseudomallei 1710a</name>
    <dbReference type="NCBI Taxonomy" id="320371"/>
    <lineage>
        <taxon>Bacteria</taxon>
        <taxon>Pseudomonadati</taxon>
        <taxon>Pseudomonadota</taxon>
        <taxon>Betaproteobacteria</taxon>
        <taxon>Burkholderiales</taxon>
        <taxon>Burkholderiaceae</taxon>
        <taxon>Burkholderia</taxon>
        <taxon>pseudomallei group</taxon>
    </lineage>
</organism>
<gene>
    <name evidence="1" type="ORF">BURPS1710A_A1127</name>
</gene>
<accession>A0A0E1VU78</accession>
<name>A0A0E1VU78_BURPE</name>
<dbReference type="AlphaFoldDB" id="A0A0E1VU78"/>